<dbReference type="Gene3D" id="3.40.50.2020">
    <property type="match status" value="1"/>
</dbReference>
<dbReference type="InterPro" id="IPR029057">
    <property type="entry name" value="PRTase-like"/>
</dbReference>
<keyword evidence="3" id="KW-1185">Reference proteome</keyword>
<sequence length="250" mass="28061">MRTVNSLPIMGRRLVEWLNRTLAWAMPGHCCFCLGGTLGDKPWCERCFIELPWHTSACPLCSEPRPSSVLADMPCGHCLKQRPDFDRSWVPFLYEDNIASLIQRFKFNADRRAGQILLQLMVQAFRSHQGPCHVQAIVTADLHPGRARKRGFDQTLWLGKRMARALDLPLYQATRRRLTPTQRGLSRPARKRNVRRVYQVTSPLPAQVLLLDDVMTTGATLEALSSACREQGAAHVTAAALARTPAGHAI</sequence>
<dbReference type="Proteomes" id="UP000244934">
    <property type="component" value="Unassembled WGS sequence"/>
</dbReference>
<dbReference type="PANTHER" id="PTHR47505">
    <property type="entry name" value="DNA UTILIZATION PROTEIN YHGH"/>
    <property type="match status" value="1"/>
</dbReference>
<evidence type="ECO:0000313" key="3">
    <source>
        <dbReference type="Proteomes" id="UP000244934"/>
    </source>
</evidence>
<dbReference type="InterPro" id="IPR051910">
    <property type="entry name" value="ComF/GntX_DNA_util-trans"/>
</dbReference>
<dbReference type="CDD" id="cd06223">
    <property type="entry name" value="PRTases_typeI"/>
    <property type="match status" value="1"/>
</dbReference>
<organism evidence="2 3">
    <name type="scientific">Kushneria phyllosphaerae</name>
    <dbReference type="NCBI Taxonomy" id="2100822"/>
    <lineage>
        <taxon>Bacteria</taxon>
        <taxon>Pseudomonadati</taxon>
        <taxon>Pseudomonadota</taxon>
        <taxon>Gammaproteobacteria</taxon>
        <taxon>Oceanospirillales</taxon>
        <taxon>Halomonadaceae</taxon>
        <taxon>Kushneria</taxon>
    </lineage>
</organism>
<evidence type="ECO:0000256" key="1">
    <source>
        <dbReference type="ARBA" id="ARBA00008007"/>
    </source>
</evidence>
<dbReference type="SUPFAM" id="SSF53271">
    <property type="entry name" value="PRTase-like"/>
    <property type="match status" value="1"/>
</dbReference>
<accession>A0A2R8CK46</accession>
<dbReference type="PANTHER" id="PTHR47505:SF1">
    <property type="entry name" value="DNA UTILIZATION PROTEIN YHGH"/>
    <property type="match status" value="1"/>
</dbReference>
<evidence type="ECO:0008006" key="4">
    <source>
        <dbReference type="Google" id="ProtNLM"/>
    </source>
</evidence>
<proteinExistence type="inferred from homology"/>
<dbReference type="InterPro" id="IPR000836">
    <property type="entry name" value="PRTase_dom"/>
</dbReference>
<gene>
    <name evidence="2" type="ORF">KSP9073_01270</name>
</gene>
<protein>
    <recommendedName>
        <fullName evidence="4">Orotate phosphoribosyltransferase</fullName>
    </recommendedName>
</protein>
<comment type="similarity">
    <text evidence="1">Belongs to the ComF/GntX family.</text>
</comment>
<reference evidence="3" key="1">
    <citation type="submission" date="2018-03" db="EMBL/GenBank/DDBJ databases">
        <authorList>
            <person name="Navarro De La Torre S."/>
        </authorList>
    </citation>
    <scope>NUCLEOTIDE SEQUENCE [LARGE SCALE GENOMIC DNA]</scope>
    <source>
        <strain evidence="3">EAod3</strain>
    </source>
</reference>
<evidence type="ECO:0000313" key="2">
    <source>
        <dbReference type="EMBL" id="SPJ33266.1"/>
    </source>
</evidence>
<dbReference type="AlphaFoldDB" id="A0A2R8CK46"/>
<name>A0A2R8CK46_9GAMM</name>
<dbReference type="EMBL" id="ONZI01000002">
    <property type="protein sequence ID" value="SPJ33266.1"/>
    <property type="molecule type" value="Genomic_DNA"/>
</dbReference>